<dbReference type="PROSITE" id="PS51095">
    <property type="entry name" value="PTS_EIIA_TYPE_3"/>
    <property type="match status" value="1"/>
</dbReference>
<dbReference type="OrthoDB" id="350602at2"/>
<keyword evidence="6" id="KW-0460">Magnesium</keyword>
<dbReference type="Proteomes" id="UP000195043">
    <property type="component" value="Unassembled WGS sequence"/>
</dbReference>
<dbReference type="STRING" id="1834191.A5886_000688"/>
<name>A0A242A4S9_9ENTE</name>
<feature type="binding site" evidence="6">
    <location>
        <position position="82"/>
    </location>
    <ligand>
        <name>Mg(2+)</name>
        <dbReference type="ChEBI" id="CHEBI:18420"/>
        <note>ligand shared between all trimeric partners</note>
    </ligand>
</feature>
<evidence type="ECO:0000256" key="7">
    <source>
        <dbReference type="PROSITE-ProRule" id="PRU00418"/>
    </source>
</evidence>
<evidence type="ECO:0000256" key="4">
    <source>
        <dbReference type="ARBA" id="ARBA00022683"/>
    </source>
</evidence>
<keyword evidence="3" id="KW-0808">Transferase</keyword>
<dbReference type="AlphaFoldDB" id="A0A242A4S9"/>
<keyword evidence="1" id="KW-0813">Transport</keyword>
<evidence type="ECO:0000256" key="6">
    <source>
        <dbReference type="PIRSR" id="PIRSR000699-2"/>
    </source>
</evidence>
<accession>A0A242A4S9</accession>
<dbReference type="EMBL" id="NGKU01000001">
    <property type="protein sequence ID" value="OTN75613.1"/>
    <property type="molecule type" value="Genomic_DNA"/>
</dbReference>
<dbReference type="CDD" id="cd00215">
    <property type="entry name" value="PTS_IIA_lac"/>
    <property type="match status" value="1"/>
</dbReference>
<comment type="cofactor">
    <cofactor evidence="6">
        <name>Mg(2+)</name>
        <dbReference type="ChEBI" id="CHEBI:18420"/>
    </cofactor>
    <text evidence="6">Binds 1 Mg(2+) ion per trimer.</text>
</comment>
<dbReference type="RefSeq" id="WP_086273652.1">
    <property type="nucleotide sequence ID" value="NZ_NGKU01000001.1"/>
</dbReference>
<keyword evidence="2" id="KW-0762">Sugar transport</keyword>
<protein>
    <recommendedName>
        <fullName evidence="10">PTS system lactose/cellobiose-specific IIA component</fullName>
    </recommendedName>
</protein>
<dbReference type="InterPro" id="IPR036542">
    <property type="entry name" value="PTS_IIA_lac/cel_sf"/>
</dbReference>
<dbReference type="InterPro" id="IPR003188">
    <property type="entry name" value="PTS_IIA_lac/cel"/>
</dbReference>
<dbReference type="GO" id="GO:0046872">
    <property type="term" value="F:metal ion binding"/>
    <property type="evidence" value="ECO:0007669"/>
    <property type="project" value="UniProtKB-KW"/>
</dbReference>
<dbReference type="PANTHER" id="PTHR34382:SF7">
    <property type="entry name" value="PTS SYSTEM N,N'-DIACETYLCHITOBIOSE-SPECIFIC EIIA COMPONENT"/>
    <property type="match status" value="1"/>
</dbReference>
<dbReference type="PANTHER" id="PTHR34382">
    <property type="entry name" value="PTS SYSTEM N,N'-DIACETYLCHITOBIOSE-SPECIFIC EIIA COMPONENT"/>
    <property type="match status" value="1"/>
</dbReference>
<keyword evidence="4" id="KW-0598">Phosphotransferase system</keyword>
<evidence type="ECO:0000313" key="8">
    <source>
        <dbReference type="EMBL" id="OTN75613.1"/>
    </source>
</evidence>
<dbReference type="SUPFAM" id="SSF46973">
    <property type="entry name" value="Enzyme IIa from lactose specific PTS, IIa-lac"/>
    <property type="match status" value="1"/>
</dbReference>
<reference evidence="8 9" key="1">
    <citation type="submission" date="2017-05" db="EMBL/GenBank/DDBJ databases">
        <title>The Genome Sequence of Enterococcus sp. 8G7_MSG3316.</title>
        <authorList>
            <consortium name="The Broad Institute Genomics Platform"/>
            <consortium name="The Broad Institute Genomic Center for Infectious Diseases"/>
            <person name="Earl A."/>
            <person name="Manson A."/>
            <person name="Schwartman J."/>
            <person name="Gilmore M."/>
            <person name="Abouelleil A."/>
            <person name="Cao P."/>
            <person name="Chapman S."/>
            <person name="Cusick C."/>
            <person name="Shea T."/>
            <person name="Young S."/>
            <person name="Neafsey D."/>
            <person name="Nusbaum C."/>
            <person name="Birren B."/>
        </authorList>
    </citation>
    <scope>NUCLEOTIDE SEQUENCE [LARGE SCALE GENOMIC DNA]</scope>
    <source>
        <strain evidence="8 9">8G7_MSG3316</strain>
    </source>
</reference>
<keyword evidence="6" id="KW-0479">Metal-binding</keyword>
<evidence type="ECO:0000256" key="3">
    <source>
        <dbReference type="ARBA" id="ARBA00022679"/>
    </source>
</evidence>
<sequence>MAEVVSTETAAMNLIANSGDGRSFAFQALEAARNGEFTLCDQLLVDSDHAIKKAHQAQTELLFSEAKGVKQEINILLIHSQDHFMTSMLANELIKEIIRLYKDKKEAR</sequence>
<feature type="active site" description="Tele-phosphohistidine intermediate" evidence="5">
    <location>
        <position position="79"/>
    </location>
</feature>
<evidence type="ECO:0000256" key="1">
    <source>
        <dbReference type="ARBA" id="ARBA00022448"/>
    </source>
</evidence>
<dbReference type="GO" id="GO:0016740">
    <property type="term" value="F:transferase activity"/>
    <property type="evidence" value="ECO:0007669"/>
    <property type="project" value="UniProtKB-KW"/>
</dbReference>
<organism evidence="8 9">
    <name type="scientific">Candidatus Enterococcus testudinis</name>
    <dbReference type="NCBI Taxonomy" id="1834191"/>
    <lineage>
        <taxon>Bacteria</taxon>
        <taxon>Bacillati</taxon>
        <taxon>Bacillota</taxon>
        <taxon>Bacilli</taxon>
        <taxon>Lactobacillales</taxon>
        <taxon>Enterococcaceae</taxon>
        <taxon>Enterococcus</taxon>
    </lineage>
</organism>
<gene>
    <name evidence="8" type="ORF">A5886_000688</name>
</gene>
<keyword evidence="9" id="KW-1185">Reference proteome</keyword>
<comment type="caution">
    <text evidence="8">The sequence shown here is derived from an EMBL/GenBank/DDBJ whole genome shotgun (WGS) entry which is preliminary data.</text>
</comment>
<dbReference type="GO" id="GO:0009401">
    <property type="term" value="P:phosphoenolpyruvate-dependent sugar phosphotransferase system"/>
    <property type="evidence" value="ECO:0007669"/>
    <property type="project" value="UniProtKB-KW"/>
</dbReference>
<evidence type="ECO:0008006" key="10">
    <source>
        <dbReference type="Google" id="ProtNLM"/>
    </source>
</evidence>
<dbReference type="Gene3D" id="1.20.58.80">
    <property type="entry name" value="Phosphotransferase system, lactose/cellobiose-type IIA subunit"/>
    <property type="match status" value="1"/>
</dbReference>
<dbReference type="Pfam" id="PF02255">
    <property type="entry name" value="PTS_IIA"/>
    <property type="match status" value="1"/>
</dbReference>
<evidence type="ECO:0000313" key="9">
    <source>
        <dbReference type="Proteomes" id="UP000195043"/>
    </source>
</evidence>
<dbReference type="PIRSF" id="PIRSF000699">
    <property type="entry name" value="PTS_IILac_III"/>
    <property type="match status" value="1"/>
</dbReference>
<proteinExistence type="predicted"/>
<evidence type="ECO:0000256" key="5">
    <source>
        <dbReference type="PIRSR" id="PIRSR000699-1"/>
    </source>
</evidence>
<evidence type="ECO:0000256" key="2">
    <source>
        <dbReference type="ARBA" id="ARBA00022597"/>
    </source>
</evidence>
<feature type="modified residue" description="Phosphohistidine; by HPr" evidence="7">
    <location>
        <position position="79"/>
    </location>
</feature>